<evidence type="ECO:0000256" key="2">
    <source>
        <dbReference type="ARBA" id="ARBA00022692"/>
    </source>
</evidence>
<dbReference type="SUPFAM" id="SSF141322">
    <property type="entry name" value="NfeD domain-like"/>
    <property type="match status" value="1"/>
</dbReference>
<feature type="domain" description="NfeD-like C-terminal" evidence="8">
    <location>
        <begin position="411"/>
        <end position="466"/>
    </location>
</feature>
<keyword evidence="7" id="KW-0732">Signal</keyword>
<keyword evidence="11" id="KW-0378">Hydrolase</keyword>
<evidence type="ECO:0000256" key="1">
    <source>
        <dbReference type="ARBA" id="ARBA00004141"/>
    </source>
</evidence>
<dbReference type="FunFam" id="3.90.226.10:FF:000089">
    <property type="entry name" value="Membrane-bound serine protease"/>
    <property type="match status" value="1"/>
</dbReference>
<dbReference type="Pfam" id="PF25145">
    <property type="entry name" value="NfeD1b_N"/>
    <property type="match status" value="1"/>
</dbReference>
<proteinExistence type="predicted"/>
<dbReference type="KEGG" id="slim:SCL_2726"/>
<dbReference type="GO" id="GO:0008233">
    <property type="term" value="F:peptidase activity"/>
    <property type="evidence" value="ECO:0007669"/>
    <property type="project" value="UniProtKB-KW"/>
</dbReference>
<keyword evidence="11" id="KW-0645">Protease</keyword>
<protein>
    <submittedName>
        <fullName evidence="11">Serine protease</fullName>
    </submittedName>
</protein>
<evidence type="ECO:0000259" key="10">
    <source>
        <dbReference type="Pfam" id="PF25145"/>
    </source>
</evidence>
<accession>A0A1B4XJN7</accession>
<dbReference type="InterPro" id="IPR029045">
    <property type="entry name" value="ClpP/crotonase-like_dom_sf"/>
</dbReference>
<feature type="signal peptide" evidence="7">
    <location>
        <begin position="1"/>
        <end position="21"/>
    </location>
</feature>
<evidence type="ECO:0000256" key="4">
    <source>
        <dbReference type="ARBA" id="ARBA00023136"/>
    </source>
</evidence>
<dbReference type="InterPro" id="IPR056739">
    <property type="entry name" value="NfeD_membrane"/>
</dbReference>
<gene>
    <name evidence="11" type="ORF">SCL_2726</name>
</gene>
<evidence type="ECO:0000256" key="7">
    <source>
        <dbReference type="SAM" id="SignalP"/>
    </source>
</evidence>
<feature type="transmembrane region" description="Helical" evidence="6">
    <location>
        <begin position="377"/>
        <end position="398"/>
    </location>
</feature>
<evidence type="ECO:0000259" key="9">
    <source>
        <dbReference type="Pfam" id="PF24961"/>
    </source>
</evidence>
<evidence type="ECO:0000256" key="3">
    <source>
        <dbReference type="ARBA" id="ARBA00022989"/>
    </source>
</evidence>
<dbReference type="InterPro" id="IPR012340">
    <property type="entry name" value="NA-bd_OB-fold"/>
</dbReference>
<dbReference type="AlphaFoldDB" id="A0A1B4XJN7"/>
<keyword evidence="4 6" id="KW-0472">Membrane</keyword>
<dbReference type="Proteomes" id="UP000243180">
    <property type="component" value="Chromosome"/>
</dbReference>
<dbReference type="Pfam" id="PF24961">
    <property type="entry name" value="NfeD_membrane"/>
    <property type="match status" value="1"/>
</dbReference>
<keyword evidence="12" id="KW-1185">Reference proteome</keyword>
<evidence type="ECO:0000256" key="5">
    <source>
        <dbReference type="SAM" id="MobiDB-lite"/>
    </source>
</evidence>
<evidence type="ECO:0000256" key="6">
    <source>
        <dbReference type="SAM" id="Phobius"/>
    </source>
</evidence>
<evidence type="ECO:0000313" key="12">
    <source>
        <dbReference type="Proteomes" id="UP000243180"/>
    </source>
</evidence>
<dbReference type="InterPro" id="IPR052165">
    <property type="entry name" value="Membrane_assoc_protease"/>
</dbReference>
<feature type="domain" description="NfeD integral membrane" evidence="9">
    <location>
        <begin position="278"/>
        <end position="395"/>
    </location>
</feature>
<dbReference type="PANTHER" id="PTHR33507">
    <property type="entry name" value="INNER MEMBRANE PROTEIN YBBJ"/>
    <property type="match status" value="1"/>
</dbReference>
<dbReference type="Pfam" id="PF01957">
    <property type="entry name" value="NfeD"/>
    <property type="match status" value="1"/>
</dbReference>
<feature type="domain" description="NfeD1b N-terminal" evidence="10">
    <location>
        <begin position="39"/>
        <end position="140"/>
    </location>
</feature>
<dbReference type="EMBL" id="AP014879">
    <property type="protein sequence ID" value="BAV35003.1"/>
    <property type="molecule type" value="Genomic_DNA"/>
</dbReference>
<dbReference type="Gene3D" id="3.90.226.10">
    <property type="entry name" value="2-enoyl-CoA Hydratase, Chain A, domain 1"/>
    <property type="match status" value="1"/>
</dbReference>
<evidence type="ECO:0000313" key="11">
    <source>
        <dbReference type="EMBL" id="BAV35003.1"/>
    </source>
</evidence>
<dbReference type="SUPFAM" id="SSF52096">
    <property type="entry name" value="ClpP/crotonase"/>
    <property type="match status" value="1"/>
</dbReference>
<reference evidence="11 12" key="1">
    <citation type="submission" date="2015-05" db="EMBL/GenBank/DDBJ databases">
        <title>Complete genome sequence of a sulfur-oxidizing gammaproteobacterium strain HA5.</title>
        <authorList>
            <person name="Miura A."/>
            <person name="Kojima H."/>
            <person name="Fukui M."/>
        </authorList>
    </citation>
    <scope>NUCLEOTIDE SEQUENCE [LARGE SCALE GENOMIC DNA]</scope>
    <source>
        <strain evidence="11 12">HA5</strain>
    </source>
</reference>
<organism evidence="11 12">
    <name type="scientific">Sulfuricaulis limicola</name>
    <dbReference type="NCBI Taxonomy" id="1620215"/>
    <lineage>
        <taxon>Bacteria</taxon>
        <taxon>Pseudomonadati</taxon>
        <taxon>Pseudomonadota</taxon>
        <taxon>Gammaproteobacteria</taxon>
        <taxon>Acidiferrobacterales</taxon>
        <taxon>Acidiferrobacteraceae</taxon>
        <taxon>Sulfuricaulis</taxon>
    </lineage>
</organism>
<dbReference type="PANTHER" id="PTHR33507:SF4">
    <property type="entry name" value="NODULATION COMPETITIVENESS PROTEIN NFED"/>
    <property type="match status" value="1"/>
</dbReference>
<feature type="transmembrane region" description="Helical" evidence="6">
    <location>
        <begin position="323"/>
        <end position="340"/>
    </location>
</feature>
<evidence type="ECO:0000259" key="8">
    <source>
        <dbReference type="Pfam" id="PF01957"/>
    </source>
</evidence>
<dbReference type="InterPro" id="IPR056738">
    <property type="entry name" value="NfeD1b_N"/>
</dbReference>
<keyword evidence="3 6" id="KW-1133">Transmembrane helix</keyword>
<feature type="transmembrane region" description="Helical" evidence="6">
    <location>
        <begin position="270"/>
        <end position="292"/>
    </location>
</feature>
<feature type="compositionally biased region" description="Basic and acidic residues" evidence="5">
    <location>
        <begin position="150"/>
        <end position="177"/>
    </location>
</feature>
<dbReference type="RefSeq" id="WP_096361691.1">
    <property type="nucleotide sequence ID" value="NZ_AP014879.1"/>
</dbReference>
<keyword evidence="2 6" id="KW-0812">Transmembrane</keyword>
<feature type="region of interest" description="Disordered" evidence="5">
    <location>
        <begin position="135"/>
        <end position="177"/>
    </location>
</feature>
<dbReference type="CDD" id="cd07020">
    <property type="entry name" value="Clp_protease_NfeD_1"/>
    <property type="match status" value="1"/>
</dbReference>
<dbReference type="GO" id="GO:0006508">
    <property type="term" value="P:proteolysis"/>
    <property type="evidence" value="ECO:0007669"/>
    <property type="project" value="UniProtKB-KW"/>
</dbReference>
<dbReference type="InParanoid" id="A0A1B4XJN7"/>
<dbReference type="InterPro" id="IPR002810">
    <property type="entry name" value="NfeD-like_C"/>
</dbReference>
<name>A0A1B4XJN7_9GAMM</name>
<sequence length="472" mass="49866">MKRWRLLLFLLLTAWPLLMPAQEAVEAGKPAAAAGNVILLNISGAIGPATSDYVHRGLKKAQQAGATLVVLQMDTPGGLDTAMRKIIQDVIASPIPVVTYVSPSGARAASAGAYILLASHIAAMAPATNVGAATPVHIGGVPDPGGGSKPPEKEDKKDSPDQKGKKEKPAKAGKPGMDEKALNDAIAYIRGLAQMRGRNVEWAEKAVREADSISAEEAVKQNVADLIAADLPDLLKKLDGRKLSLQGREITLKTQGAQLQAYEPDWRNRLLATIADPNVAYILMLLGIYGLFFELWNPGYVLPGVIGGICLLLALYAFQVLPISFAGLGLILLGIAFMVAEAFLPSFGALGIGGVVAFVVGSIILMDTDVEGYTVAWPLIAGVALASAAFFFTVVALAMKARKRQVVSGQEEMLGATGAALENFKEGEGRVRVHSEEWQARSGTALKRGQKVKVVGIEGLVLTVEPYNPEGH</sequence>
<comment type="subcellular location">
    <subcellularLocation>
        <location evidence="1">Membrane</location>
        <topology evidence="1">Multi-pass membrane protein</topology>
    </subcellularLocation>
</comment>
<feature type="chain" id="PRO_5008572529" evidence="7">
    <location>
        <begin position="22"/>
        <end position="472"/>
    </location>
</feature>
<dbReference type="Gene3D" id="2.40.50.140">
    <property type="entry name" value="Nucleic acid-binding proteins"/>
    <property type="match status" value="1"/>
</dbReference>
<dbReference type="GO" id="GO:0016020">
    <property type="term" value="C:membrane"/>
    <property type="evidence" value="ECO:0007669"/>
    <property type="project" value="UniProtKB-SubCell"/>
</dbReference>
<feature type="transmembrane region" description="Helical" evidence="6">
    <location>
        <begin position="347"/>
        <end position="365"/>
    </location>
</feature>
<dbReference type="OrthoDB" id="5289056at2"/>